<dbReference type="AlphaFoldDB" id="A0A2V4R8U5"/>
<feature type="region of interest" description="Disordered" evidence="1">
    <location>
        <begin position="1"/>
        <end position="21"/>
    </location>
</feature>
<protein>
    <submittedName>
        <fullName evidence="2">Uncharacterized protein</fullName>
    </submittedName>
</protein>
<dbReference type="EMBL" id="NKUB01000027">
    <property type="protein sequence ID" value="PYD68580.1"/>
    <property type="molecule type" value="Genomic_DNA"/>
</dbReference>
<proteinExistence type="predicted"/>
<reference evidence="2 3" key="1">
    <citation type="submission" date="2017-07" db="EMBL/GenBank/DDBJ databases">
        <title>A draft genome sequence of Komagataeibacter swingsii LMG 22125.</title>
        <authorList>
            <person name="Skraban J."/>
            <person name="Cleenwerck I."/>
            <person name="Vandamme P."/>
            <person name="Trcek J."/>
        </authorList>
    </citation>
    <scope>NUCLEOTIDE SEQUENCE [LARGE SCALE GENOMIC DNA]</scope>
    <source>
        <strain evidence="2 3">LMG 22125</strain>
    </source>
</reference>
<dbReference type="Proteomes" id="UP000247371">
    <property type="component" value="Unassembled WGS sequence"/>
</dbReference>
<evidence type="ECO:0000313" key="3">
    <source>
        <dbReference type="Proteomes" id="UP000247371"/>
    </source>
</evidence>
<organism evidence="2 3">
    <name type="scientific">Komagataeibacter swingsii</name>
    <dbReference type="NCBI Taxonomy" id="215220"/>
    <lineage>
        <taxon>Bacteria</taxon>
        <taxon>Pseudomonadati</taxon>
        <taxon>Pseudomonadota</taxon>
        <taxon>Alphaproteobacteria</taxon>
        <taxon>Acetobacterales</taxon>
        <taxon>Acetobacteraceae</taxon>
        <taxon>Komagataeibacter</taxon>
    </lineage>
</organism>
<keyword evidence="3" id="KW-1185">Reference proteome</keyword>
<name>A0A2V4R8U5_9PROT</name>
<gene>
    <name evidence="2" type="ORF">CFR76_14160</name>
</gene>
<sequence length="70" mass="8281">MRGGTSPKRWSARPSRSPPARATAFPDLAIIRTFLVKLFSKSFEERRLFEKRRHPKTFIFFINLLFSNRP</sequence>
<accession>A0A2V4R8U5</accession>
<comment type="caution">
    <text evidence="2">The sequence shown here is derived from an EMBL/GenBank/DDBJ whole genome shotgun (WGS) entry which is preliminary data.</text>
</comment>
<evidence type="ECO:0000256" key="1">
    <source>
        <dbReference type="SAM" id="MobiDB-lite"/>
    </source>
</evidence>
<evidence type="ECO:0000313" key="2">
    <source>
        <dbReference type="EMBL" id="PYD68580.1"/>
    </source>
</evidence>